<dbReference type="GO" id="GO:0003677">
    <property type="term" value="F:DNA binding"/>
    <property type="evidence" value="ECO:0007669"/>
    <property type="project" value="UniProtKB-KW"/>
</dbReference>
<organism evidence="1 2">
    <name type="scientific">Microbacterium alkaliflavum</name>
    <dbReference type="NCBI Taxonomy" id="3248839"/>
    <lineage>
        <taxon>Bacteria</taxon>
        <taxon>Bacillati</taxon>
        <taxon>Actinomycetota</taxon>
        <taxon>Actinomycetes</taxon>
        <taxon>Micrococcales</taxon>
        <taxon>Microbacteriaceae</taxon>
        <taxon>Microbacterium</taxon>
    </lineage>
</organism>
<gene>
    <name evidence="1" type="ORF">ACH3VR_11950</name>
</gene>
<comment type="caution">
    <text evidence="1">The sequence shown here is derived from an EMBL/GenBank/DDBJ whole genome shotgun (WGS) entry which is preliminary data.</text>
</comment>
<sequence>MATLDDVRAIALSLPETAEVVDGHRKAPGWRTRDGLFVWERGPSKADLTKLAALGRSWPDGPVVGVRTDGLDGKEALLESFPEEFFTIPHFDGYPAVLVRLDAIDADFLREVVTDAWLLKAPKAVAKEWLAAHPAAES</sequence>
<name>A0ABW7Q9F1_9MICO</name>
<dbReference type="RefSeq" id="WP_397556534.1">
    <property type="nucleotide sequence ID" value="NZ_JBIQWL010000004.1"/>
</dbReference>
<evidence type="ECO:0000313" key="2">
    <source>
        <dbReference type="Proteomes" id="UP001610861"/>
    </source>
</evidence>
<keyword evidence="2" id="KW-1185">Reference proteome</keyword>
<evidence type="ECO:0000313" key="1">
    <source>
        <dbReference type="EMBL" id="MFH8251072.1"/>
    </source>
</evidence>
<dbReference type="InterPro" id="IPR058532">
    <property type="entry name" value="YjbR/MT2646/Rv2570-like"/>
</dbReference>
<reference evidence="1 2" key="1">
    <citation type="submission" date="2024-09" db="EMBL/GenBank/DDBJ databases">
        <authorList>
            <person name="Pan X."/>
        </authorList>
    </citation>
    <scope>NUCLEOTIDE SEQUENCE [LARGE SCALE GENOMIC DNA]</scope>
    <source>
        <strain evidence="1 2">B2969</strain>
    </source>
</reference>
<protein>
    <submittedName>
        <fullName evidence="1">MmcQ/YjbR family DNA-binding protein</fullName>
    </submittedName>
</protein>
<accession>A0ABW7Q9F1</accession>
<dbReference type="EMBL" id="JBIQWL010000004">
    <property type="protein sequence ID" value="MFH8251072.1"/>
    <property type="molecule type" value="Genomic_DNA"/>
</dbReference>
<dbReference type="Pfam" id="PF04237">
    <property type="entry name" value="YjbR"/>
    <property type="match status" value="1"/>
</dbReference>
<dbReference type="Proteomes" id="UP001610861">
    <property type="component" value="Unassembled WGS sequence"/>
</dbReference>
<proteinExistence type="predicted"/>
<keyword evidence="1" id="KW-0238">DNA-binding</keyword>